<reference evidence="2" key="1">
    <citation type="submission" date="2018-05" db="EMBL/GenBank/DDBJ databases">
        <authorList>
            <person name="Deangelis K."/>
            <person name="Huntemann M."/>
            <person name="Clum A."/>
            <person name="Pillay M."/>
            <person name="Palaniappan K."/>
            <person name="Varghese N."/>
            <person name="Mikhailova N."/>
            <person name="Stamatis D."/>
            <person name="Reddy T."/>
            <person name="Daum C."/>
            <person name="Shapiro N."/>
            <person name="Ivanova N."/>
            <person name="Kyrpides N."/>
            <person name="Woyke T."/>
        </authorList>
    </citation>
    <scope>NUCLEOTIDE SEQUENCE [LARGE SCALE GENOMIC DNA]</scope>
    <source>
        <strain evidence="2">GAS496</strain>
    </source>
</reference>
<name>A0A318HCQ7_9MYCO</name>
<proteinExistence type="predicted"/>
<organism evidence="1 2">
    <name type="scientific">Mycolicibacterium moriokaense</name>
    <dbReference type="NCBI Taxonomy" id="39691"/>
    <lineage>
        <taxon>Bacteria</taxon>
        <taxon>Bacillati</taxon>
        <taxon>Actinomycetota</taxon>
        <taxon>Actinomycetes</taxon>
        <taxon>Mycobacteriales</taxon>
        <taxon>Mycobacteriaceae</taxon>
        <taxon>Mycolicibacterium</taxon>
    </lineage>
</organism>
<dbReference type="Proteomes" id="UP000247781">
    <property type="component" value="Unassembled WGS sequence"/>
</dbReference>
<evidence type="ECO:0000313" key="1">
    <source>
        <dbReference type="EMBL" id="PXX06286.1"/>
    </source>
</evidence>
<comment type="caution">
    <text evidence="1">The sequence shown here is derived from an EMBL/GenBank/DDBJ whole genome shotgun (WGS) entry which is preliminary data.</text>
</comment>
<dbReference type="EMBL" id="QJJU01000014">
    <property type="protein sequence ID" value="PXX06286.1"/>
    <property type="molecule type" value="Genomic_DNA"/>
</dbReference>
<keyword evidence="2" id="KW-1185">Reference proteome</keyword>
<sequence length="60" mass="6451">MDLLGAVGSMYAALRVTAPARAIVDGMDGVIDPVTELGKLHHAWVRERGLPSALEHHDHP</sequence>
<accession>A0A318HCQ7</accession>
<dbReference type="AlphaFoldDB" id="A0A318HCQ7"/>
<gene>
    <name evidence="1" type="ORF">C8E89_11459</name>
</gene>
<evidence type="ECO:0000313" key="2">
    <source>
        <dbReference type="Proteomes" id="UP000247781"/>
    </source>
</evidence>
<protein>
    <submittedName>
        <fullName evidence="1">Uncharacterized protein</fullName>
    </submittedName>
</protein>
<reference evidence="1 2" key="2">
    <citation type="submission" date="2018-06" db="EMBL/GenBank/DDBJ databases">
        <title>Sequencing of bacterial isolates from soil warming experiment in Harvard Forest, Massachusetts, USA.</title>
        <authorList>
            <person name="Deangelis K.PhD."/>
        </authorList>
    </citation>
    <scope>NUCLEOTIDE SEQUENCE [LARGE SCALE GENOMIC DNA]</scope>
    <source>
        <strain evidence="1 2">GAS496</strain>
    </source>
</reference>